<dbReference type="InterPro" id="IPR029057">
    <property type="entry name" value="PRTase-like"/>
</dbReference>
<dbReference type="Proteomes" id="UP001241110">
    <property type="component" value="Unassembled WGS sequence"/>
</dbReference>
<accession>A0AAE3QSH5</accession>
<evidence type="ECO:0000313" key="3">
    <source>
        <dbReference type="EMBL" id="MDJ1482440.1"/>
    </source>
</evidence>
<dbReference type="Pfam" id="PF00156">
    <property type="entry name" value="Pribosyltran"/>
    <property type="match status" value="1"/>
</dbReference>
<dbReference type="CDD" id="cd06223">
    <property type="entry name" value="PRTases_typeI"/>
    <property type="match status" value="1"/>
</dbReference>
<evidence type="ECO:0000259" key="2">
    <source>
        <dbReference type="Pfam" id="PF00156"/>
    </source>
</evidence>
<evidence type="ECO:0000256" key="1">
    <source>
        <dbReference type="ARBA" id="ARBA00008007"/>
    </source>
</evidence>
<dbReference type="GO" id="GO:0016757">
    <property type="term" value="F:glycosyltransferase activity"/>
    <property type="evidence" value="ECO:0007669"/>
    <property type="project" value="UniProtKB-KW"/>
</dbReference>
<sequence length="228" mass="26053">MSLFDDFLELIFPEYCLMCNGSLLKNEKQICLYCRYHLPVTNYHNDPNNALMQRFAGKVNIKYAWAFLKFTKGGKVQNVLHHLKYNGKKDAGILLGKWYGSELRKREYHTEFDSIIPVPLHASKLKKRGYNQCDPIVAGLSLQLGVAAYPIALKRNIHNPSQTRLSRMERYENTKDIFEVADYESVRDKRILLVDDIVTTGSTLESCIMALQKAKCKEVSIACLAAAQ</sequence>
<name>A0AAE3QSH5_9BACT</name>
<comment type="similarity">
    <text evidence="1">Belongs to the ComF/GntX family.</text>
</comment>
<dbReference type="RefSeq" id="WP_313981570.1">
    <property type="nucleotide sequence ID" value="NZ_JASJOS010000007.1"/>
</dbReference>
<feature type="domain" description="Phosphoribosyltransferase" evidence="2">
    <location>
        <begin position="173"/>
        <end position="226"/>
    </location>
</feature>
<dbReference type="AlphaFoldDB" id="A0AAE3QSH5"/>
<proteinExistence type="inferred from homology"/>
<gene>
    <name evidence="3" type="ORF">QNI16_18185</name>
</gene>
<dbReference type="PANTHER" id="PTHR47505">
    <property type="entry name" value="DNA UTILIZATION PROTEIN YHGH"/>
    <property type="match status" value="1"/>
</dbReference>
<dbReference type="SUPFAM" id="SSF53271">
    <property type="entry name" value="PRTase-like"/>
    <property type="match status" value="1"/>
</dbReference>
<dbReference type="PANTHER" id="PTHR47505:SF1">
    <property type="entry name" value="DNA UTILIZATION PROTEIN YHGH"/>
    <property type="match status" value="1"/>
</dbReference>
<dbReference type="EMBL" id="JASJOS010000007">
    <property type="protein sequence ID" value="MDJ1482440.1"/>
    <property type="molecule type" value="Genomic_DNA"/>
</dbReference>
<dbReference type="InterPro" id="IPR051910">
    <property type="entry name" value="ComF/GntX_DNA_util-trans"/>
</dbReference>
<keyword evidence="3" id="KW-0808">Transferase</keyword>
<reference evidence="3" key="1">
    <citation type="submission" date="2023-05" db="EMBL/GenBank/DDBJ databases">
        <authorList>
            <person name="Zhang X."/>
        </authorList>
    </citation>
    <scope>NUCLEOTIDE SEQUENCE</scope>
    <source>
        <strain evidence="3">YF14B1</strain>
    </source>
</reference>
<dbReference type="InterPro" id="IPR000836">
    <property type="entry name" value="PRTase_dom"/>
</dbReference>
<evidence type="ECO:0000313" key="4">
    <source>
        <dbReference type="Proteomes" id="UP001241110"/>
    </source>
</evidence>
<dbReference type="Gene3D" id="3.40.50.2020">
    <property type="match status" value="1"/>
</dbReference>
<organism evidence="3 4">
    <name type="scientific">Xanthocytophaga flava</name>
    <dbReference type="NCBI Taxonomy" id="3048013"/>
    <lineage>
        <taxon>Bacteria</taxon>
        <taxon>Pseudomonadati</taxon>
        <taxon>Bacteroidota</taxon>
        <taxon>Cytophagia</taxon>
        <taxon>Cytophagales</taxon>
        <taxon>Rhodocytophagaceae</taxon>
        <taxon>Xanthocytophaga</taxon>
    </lineage>
</organism>
<comment type="caution">
    <text evidence="3">The sequence shown here is derived from an EMBL/GenBank/DDBJ whole genome shotgun (WGS) entry which is preliminary data.</text>
</comment>
<keyword evidence="3" id="KW-0328">Glycosyltransferase</keyword>
<protein>
    <submittedName>
        <fullName evidence="3">Phosphoribosyltransferase family protein</fullName>
    </submittedName>
</protein>